<dbReference type="HOGENOM" id="CLU_088863_2_2_7"/>
<dbReference type="EMBL" id="CP003969">
    <property type="protein sequence ID" value="AGP34621.1"/>
    <property type="molecule type" value="Genomic_DNA"/>
</dbReference>
<dbReference type="Pfam" id="PF06821">
    <property type="entry name" value="Ser_hydrolase"/>
    <property type="match status" value="1"/>
</dbReference>
<evidence type="ECO:0000313" key="2">
    <source>
        <dbReference type="Proteomes" id="UP000014803"/>
    </source>
</evidence>
<protein>
    <recommendedName>
        <fullName evidence="3">Alpha/beta hydrolase</fullName>
    </recommendedName>
</protein>
<dbReference type="AlphaFoldDB" id="S4XQD2"/>
<proteinExistence type="predicted"/>
<evidence type="ECO:0000313" key="1">
    <source>
        <dbReference type="EMBL" id="AGP34621.1"/>
    </source>
</evidence>
<dbReference type="InterPro" id="IPR029058">
    <property type="entry name" value="AB_hydrolase_fold"/>
</dbReference>
<dbReference type="InterPro" id="IPR010662">
    <property type="entry name" value="RBBP9/YdeN"/>
</dbReference>
<sequence length="185" mass="20045">MMPPLLMVPGYSGSGPRHWQTLWEQKLPFARRVEMPDWDHPDRRAWVDALDRAVADSAAPPVLIAHSCGVSTVVHWGASGARPVRAALLVAPADTESPSHPRDASTFHPLPRVRLPFPSAVVASANDPYCTPERAEAFARAWGSQLIHAGPCGHINTDAGFGPWPDGERILAALIGEPVSRVFRS</sequence>
<dbReference type="GO" id="GO:0016787">
    <property type="term" value="F:hydrolase activity"/>
    <property type="evidence" value="ECO:0007669"/>
    <property type="project" value="InterPro"/>
</dbReference>
<accession>S4XQD2</accession>
<dbReference type="KEGG" id="scu:SCE1572_08935"/>
<evidence type="ECO:0008006" key="3">
    <source>
        <dbReference type="Google" id="ProtNLM"/>
    </source>
</evidence>
<dbReference type="eggNOG" id="COG3545">
    <property type="taxonomic scope" value="Bacteria"/>
</dbReference>
<dbReference type="STRING" id="1254432.SCE1572_08935"/>
<dbReference type="PATRIC" id="fig|1254432.3.peg.1993"/>
<name>S4XQD2_SORCE</name>
<gene>
    <name evidence="1" type="ORF">SCE1572_08935</name>
</gene>
<organism evidence="1 2">
    <name type="scientific">Sorangium cellulosum So0157-2</name>
    <dbReference type="NCBI Taxonomy" id="1254432"/>
    <lineage>
        <taxon>Bacteria</taxon>
        <taxon>Pseudomonadati</taxon>
        <taxon>Myxococcota</taxon>
        <taxon>Polyangia</taxon>
        <taxon>Polyangiales</taxon>
        <taxon>Polyangiaceae</taxon>
        <taxon>Sorangium</taxon>
    </lineage>
</organism>
<dbReference type="Proteomes" id="UP000014803">
    <property type="component" value="Chromosome"/>
</dbReference>
<dbReference type="SUPFAM" id="SSF53474">
    <property type="entry name" value="alpha/beta-Hydrolases"/>
    <property type="match status" value="1"/>
</dbReference>
<reference evidence="1 2" key="1">
    <citation type="journal article" date="2013" name="Sci. Rep.">
        <title>Extraordinary expansion of a Sorangium cellulosum genome from an alkaline milieu.</title>
        <authorList>
            <person name="Han K."/>
            <person name="Li Z.F."/>
            <person name="Peng R."/>
            <person name="Zhu L.P."/>
            <person name="Zhou T."/>
            <person name="Wang L.G."/>
            <person name="Li S.G."/>
            <person name="Zhang X.B."/>
            <person name="Hu W."/>
            <person name="Wu Z.H."/>
            <person name="Qin N."/>
            <person name="Li Y.Z."/>
        </authorList>
    </citation>
    <scope>NUCLEOTIDE SEQUENCE [LARGE SCALE GENOMIC DNA]</scope>
    <source>
        <strain evidence="1 2">So0157-2</strain>
    </source>
</reference>
<dbReference type="Gene3D" id="3.40.50.1820">
    <property type="entry name" value="alpha/beta hydrolase"/>
    <property type="match status" value="1"/>
</dbReference>